<dbReference type="FunFam" id="3.30.930.10:FF:000046">
    <property type="entry name" value="Alanine--tRNA ligase"/>
    <property type="match status" value="1"/>
</dbReference>
<dbReference type="NCBIfam" id="TIGR00344">
    <property type="entry name" value="alaS"/>
    <property type="match status" value="1"/>
</dbReference>
<dbReference type="CDD" id="cd00673">
    <property type="entry name" value="AlaRS_core"/>
    <property type="match status" value="1"/>
</dbReference>
<dbReference type="Gene3D" id="6.10.250.550">
    <property type="match status" value="1"/>
</dbReference>
<dbReference type="GO" id="GO:0005524">
    <property type="term" value="F:ATP binding"/>
    <property type="evidence" value="ECO:0007669"/>
    <property type="project" value="UniProtKB-UniRule"/>
</dbReference>
<evidence type="ECO:0000256" key="5">
    <source>
        <dbReference type="ARBA" id="ARBA00022741"/>
    </source>
</evidence>
<keyword evidence="5 12" id="KW-0547">Nucleotide-binding</keyword>
<dbReference type="Gene3D" id="3.10.310.40">
    <property type="match status" value="1"/>
</dbReference>
<feature type="binding site" evidence="12">
    <location>
        <position position="573"/>
    </location>
    <ligand>
        <name>Zn(2+)</name>
        <dbReference type="ChEBI" id="CHEBI:29105"/>
    </ligand>
</feature>
<dbReference type="GO" id="GO:0140096">
    <property type="term" value="F:catalytic activity, acting on a protein"/>
    <property type="evidence" value="ECO:0007669"/>
    <property type="project" value="UniProtKB-ARBA"/>
</dbReference>
<dbReference type="Gene3D" id="3.30.980.10">
    <property type="entry name" value="Threonyl-trna Synthetase, Chain A, domain 2"/>
    <property type="match status" value="1"/>
</dbReference>
<keyword evidence="2 12" id="KW-0963">Cytoplasm</keyword>
<dbReference type="InterPro" id="IPR018162">
    <property type="entry name" value="Ala-tRNA-ligase_IIc_anticod-bd"/>
</dbReference>
<evidence type="ECO:0000256" key="6">
    <source>
        <dbReference type="ARBA" id="ARBA00022840"/>
    </source>
</evidence>
<dbReference type="EMBL" id="QMHM01000002">
    <property type="protein sequence ID" value="RAV81135.1"/>
    <property type="molecule type" value="Genomic_DNA"/>
</dbReference>
<dbReference type="HAMAP" id="MF_00036_B">
    <property type="entry name" value="Ala_tRNA_synth_B"/>
    <property type="match status" value="1"/>
</dbReference>
<dbReference type="SUPFAM" id="SSF55186">
    <property type="entry name" value="ThrRS/AlaRS common domain"/>
    <property type="match status" value="1"/>
</dbReference>
<reference evidence="13 14" key="1">
    <citation type="submission" date="2018-04" db="EMBL/GenBank/DDBJ databases">
        <title>Aerococcus urinae genomes.</title>
        <authorList>
            <person name="Hilt E."/>
            <person name="Gilbert N.M."/>
            <person name="Thomas-White K."/>
            <person name="Putonti C."/>
            <person name="Lewis A.L."/>
            <person name="Visck K.L."/>
            <person name="Wolfe A.J."/>
        </authorList>
    </citation>
    <scope>NUCLEOTIDE SEQUENCE [LARGE SCALE GENOMIC DNA]</scope>
    <source>
        <strain evidence="13 14">UMB7480</strain>
    </source>
</reference>
<comment type="domain">
    <text evidence="12">Consists of three domains; the N-terminal catalytic domain, the editing domain and the C-terminal C-Ala domain. The editing domain removes incorrectly charged amino acids, while the C-Ala domain, along with tRNA(Ala), serves as a bridge to cooperatively bring together the editing and aminoacylation centers thus stimulating deacylation of misacylated tRNAs.</text>
</comment>
<evidence type="ECO:0000313" key="14">
    <source>
        <dbReference type="Proteomes" id="UP000251923"/>
    </source>
</evidence>
<dbReference type="GO" id="GO:0002161">
    <property type="term" value="F:aminoacyl-tRNA deacylase activity"/>
    <property type="evidence" value="ECO:0007669"/>
    <property type="project" value="TreeGrafter"/>
</dbReference>
<feature type="binding site" evidence="12">
    <location>
        <position position="569"/>
    </location>
    <ligand>
        <name>Zn(2+)</name>
        <dbReference type="ChEBI" id="CHEBI:29105"/>
    </ligand>
</feature>
<evidence type="ECO:0000313" key="13">
    <source>
        <dbReference type="EMBL" id="RAV81135.1"/>
    </source>
</evidence>
<organism evidence="13 14">
    <name type="scientific">Aerococcus urinae</name>
    <dbReference type="NCBI Taxonomy" id="1376"/>
    <lineage>
        <taxon>Bacteria</taxon>
        <taxon>Bacillati</taxon>
        <taxon>Bacillota</taxon>
        <taxon>Bacilli</taxon>
        <taxon>Lactobacillales</taxon>
        <taxon>Aerococcaceae</taxon>
        <taxon>Aerococcus</taxon>
    </lineage>
</organism>
<dbReference type="GeneID" id="86970610"/>
<dbReference type="GO" id="GO:0008270">
    <property type="term" value="F:zinc ion binding"/>
    <property type="evidence" value="ECO:0007669"/>
    <property type="project" value="UniProtKB-UniRule"/>
</dbReference>
<dbReference type="SUPFAM" id="SSF50447">
    <property type="entry name" value="Translation proteins"/>
    <property type="match status" value="1"/>
</dbReference>
<dbReference type="InterPro" id="IPR045864">
    <property type="entry name" value="aa-tRNA-synth_II/BPL/LPL"/>
</dbReference>
<evidence type="ECO:0000256" key="12">
    <source>
        <dbReference type="HAMAP-Rule" id="MF_00036"/>
    </source>
</evidence>
<dbReference type="InterPro" id="IPR018165">
    <property type="entry name" value="Ala-tRNA-synth_IIc_core"/>
</dbReference>
<dbReference type="InterPro" id="IPR009000">
    <property type="entry name" value="Transl_B-barrel_sf"/>
</dbReference>
<comment type="subcellular location">
    <subcellularLocation>
        <location evidence="12">Cytoplasm</location>
    </subcellularLocation>
</comment>
<dbReference type="FunFam" id="3.30.980.10:FF:000004">
    <property type="entry name" value="Alanine--tRNA ligase, cytoplasmic"/>
    <property type="match status" value="1"/>
</dbReference>
<dbReference type="PROSITE" id="PS50860">
    <property type="entry name" value="AA_TRNA_LIGASE_II_ALA"/>
    <property type="match status" value="1"/>
</dbReference>
<dbReference type="InterPro" id="IPR012947">
    <property type="entry name" value="tRNA_SAD"/>
</dbReference>
<dbReference type="Pfam" id="PF07973">
    <property type="entry name" value="tRNA_SAD"/>
    <property type="match status" value="1"/>
</dbReference>
<dbReference type="EC" id="6.1.1.7" evidence="12"/>
<feature type="binding site" evidence="12">
    <location>
        <position position="674"/>
    </location>
    <ligand>
        <name>Zn(2+)</name>
        <dbReference type="ChEBI" id="CHEBI:29105"/>
    </ligand>
</feature>
<name>A0A178HFF1_9LACT</name>
<dbReference type="AlphaFoldDB" id="A0A178HFF1"/>
<dbReference type="InterPro" id="IPR023033">
    <property type="entry name" value="Ala_tRNA_ligase_euk/bac"/>
</dbReference>
<dbReference type="Gene3D" id="2.40.30.130">
    <property type="match status" value="1"/>
</dbReference>
<sequence length="883" mass="99470">MKKLTGEEVRQMWMDFWKGKGHDIYPSASLVPDNDPTLLWMNSGVAALKHYLDGSEVPENPRIANAQKCIRTNDIENVGVTARHQTFFEMLGNWSVGDYFKEEVIPWAWEFLTDEKWLGLDPELLYMTYYPDDDVSHGLWQKVTGLSEDHFVSLEDNFWDLGAGPCGPDTEIFFDRGKAYQDLDDDDPEMFPGGENERYLEIWNIVFSEFNHMPDGSYEKLKQHNVDTGMGLERIASVLQETPTNFETDLLFPLIKEVEKLSDGKKYGESKETDTAMKVIADHIRAVSFAVGDNALPSNEGRGYILRRLIRRSVMYGRRLGIQGSFLAKLVPIVADKMEKHYPELKEKEAIIQEVVDREEKRFQETIADGENIIKNKIAELEESGENSLDGQSAFKLYDTYGFPLELTEEYLAEKGFSVDIDGFNQAMEEQKERARAARKDQGGLAVQSTVLGEIDVPSHFTGYEEDVTETKINAIVYQDEISQEAPANSKAYFIAEKTPFYGERGGQVGDSGKLYNLDGELLGYIRDTKHAPNDQNLHYIDTVQPISVGQEVRLEVDSARRRLIRNNHTATHLLHRVLKDVLGEQVNQAGSLLDDHYLRFDFTYFGQVSPEQLEEVERRVNEKIWEQIPVETIFTTVKAAKEHGAIALFGEKYLKLHDEIRVINIDDWSMELCGGTHVKNTGFIGLFKIISESGIGSGVRRIEALTSKAAYEYYEAKLGLLNQVRDDLKVKKAEDVPHRLQQLEGERKSLESEVESLHAKANQMAASQIFDAVKESNGVRYIAEELEHKTMDDLRAISDEWKQNNYSDVLVLATANGDKANMLVAVSADKVKEGLKAGDIIKGLAPYINGGGGGRPELAQAGGKNPAGIPDALKALEEVLNK</sequence>
<protein>
    <recommendedName>
        <fullName evidence="12">Alanine--tRNA ligase</fullName>
        <ecNumber evidence="12">6.1.1.7</ecNumber>
    </recommendedName>
    <alternativeName>
        <fullName evidence="12">Alanyl-tRNA synthetase</fullName>
        <shortName evidence="12">AlaRS</shortName>
    </alternativeName>
</protein>
<proteinExistence type="inferred from homology"/>
<comment type="similarity">
    <text evidence="1 12">Belongs to the class-II aminoacyl-tRNA synthetase family.</text>
</comment>
<evidence type="ECO:0000256" key="9">
    <source>
        <dbReference type="ARBA" id="ARBA00023146"/>
    </source>
</evidence>
<accession>A0A178HFF1</accession>
<keyword evidence="8 12" id="KW-0648">Protein biosynthesis</keyword>
<keyword evidence="9 12" id="KW-0030">Aminoacyl-tRNA synthetase</keyword>
<dbReference type="SMART" id="SM00863">
    <property type="entry name" value="tRNA_SAD"/>
    <property type="match status" value="1"/>
</dbReference>
<dbReference type="InterPro" id="IPR050058">
    <property type="entry name" value="Ala-tRNA_ligase"/>
</dbReference>
<dbReference type="Gene3D" id="3.30.930.10">
    <property type="entry name" value="Bira Bifunctional Protein, Domain 2"/>
    <property type="match status" value="1"/>
</dbReference>
<evidence type="ECO:0000256" key="1">
    <source>
        <dbReference type="ARBA" id="ARBA00008226"/>
    </source>
</evidence>
<evidence type="ECO:0000256" key="10">
    <source>
        <dbReference type="ARBA" id="ARBA00024779"/>
    </source>
</evidence>
<dbReference type="GO" id="GO:0000049">
    <property type="term" value="F:tRNA binding"/>
    <property type="evidence" value="ECO:0007669"/>
    <property type="project" value="UniProtKB-KW"/>
</dbReference>
<evidence type="ECO:0000256" key="3">
    <source>
        <dbReference type="ARBA" id="ARBA00022555"/>
    </source>
</evidence>
<keyword evidence="6 12" id="KW-0067">ATP-binding</keyword>
<dbReference type="Pfam" id="PF01411">
    <property type="entry name" value="tRNA-synt_2c"/>
    <property type="match status" value="1"/>
</dbReference>
<keyword evidence="3 12" id="KW-0820">tRNA-binding</keyword>
<dbReference type="FunFam" id="3.10.310.40:FF:000001">
    <property type="entry name" value="Alanine--tRNA ligase"/>
    <property type="match status" value="1"/>
</dbReference>
<evidence type="ECO:0000256" key="2">
    <source>
        <dbReference type="ARBA" id="ARBA00022490"/>
    </source>
</evidence>
<keyword evidence="12" id="KW-0479">Metal-binding</keyword>
<comment type="caution">
    <text evidence="13">The sequence shown here is derived from an EMBL/GenBank/DDBJ whole genome shotgun (WGS) entry which is preliminary data.</text>
</comment>
<dbReference type="RefSeq" id="WP_064292824.1">
    <property type="nucleotide sequence ID" value="NZ_JASODP010000001.1"/>
</dbReference>
<feature type="binding site" evidence="12">
    <location>
        <position position="678"/>
    </location>
    <ligand>
        <name>Zn(2+)</name>
        <dbReference type="ChEBI" id="CHEBI:29105"/>
    </ligand>
</feature>
<dbReference type="GO" id="GO:0016740">
    <property type="term" value="F:transferase activity"/>
    <property type="evidence" value="ECO:0007669"/>
    <property type="project" value="UniProtKB-ARBA"/>
</dbReference>
<keyword evidence="4 12" id="KW-0436">Ligase</keyword>
<comment type="function">
    <text evidence="10 12">Catalyzes the attachment of alanine to tRNA(Ala) in a two-step reaction: alanine is first activated by ATP to form Ala-AMP and then transferred to the acceptor end of tRNA(Ala). Also edits incorrectly charged Ser-tRNA(Ala) and Gly-tRNA(Ala) via its editing domain.</text>
</comment>
<dbReference type="Proteomes" id="UP000251923">
    <property type="component" value="Unassembled WGS sequence"/>
</dbReference>
<keyword evidence="12" id="KW-0862">Zinc</keyword>
<dbReference type="GO" id="GO:0005829">
    <property type="term" value="C:cytosol"/>
    <property type="evidence" value="ECO:0007669"/>
    <property type="project" value="TreeGrafter"/>
</dbReference>
<dbReference type="Gene3D" id="3.30.54.20">
    <property type="match status" value="1"/>
</dbReference>
<dbReference type="PRINTS" id="PR00980">
    <property type="entry name" value="TRNASYNTHALA"/>
</dbReference>
<dbReference type="PANTHER" id="PTHR11777">
    <property type="entry name" value="ALANYL-TRNA SYNTHETASE"/>
    <property type="match status" value="1"/>
</dbReference>
<dbReference type="GO" id="GO:0006419">
    <property type="term" value="P:alanyl-tRNA aminoacylation"/>
    <property type="evidence" value="ECO:0007669"/>
    <property type="project" value="UniProtKB-UniRule"/>
</dbReference>
<evidence type="ECO:0000256" key="4">
    <source>
        <dbReference type="ARBA" id="ARBA00022598"/>
    </source>
</evidence>
<comment type="cofactor">
    <cofactor evidence="12">
        <name>Zn(2+)</name>
        <dbReference type="ChEBI" id="CHEBI:29105"/>
    </cofactor>
    <text evidence="12">Binds 1 zinc ion per subunit.</text>
</comment>
<evidence type="ECO:0000256" key="11">
    <source>
        <dbReference type="ARBA" id="ARBA00048300"/>
    </source>
</evidence>
<evidence type="ECO:0000256" key="8">
    <source>
        <dbReference type="ARBA" id="ARBA00022917"/>
    </source>
</evidence>
<dbReference type="InterPro" id="IPR002318">
    <property type="entry name" value="Ala-tRNA-lgiase_IIc"/>
</dbReference>
<dbReference type="SUPFAM" id="SSF101353">
    <property type="entry name" value="Putative anticodon-binding domain of alanyl-tRNA synthetase (AlaRS)"/>
    <property type="match status" value="1"/>
</dbReference>
<evidence type="ECO:0000256" key="7">
    <source>
        <dbReference type="ARBA" id="ARBA00022884"/>
    </source>
</evidence>
<dbReference type="SUPFAM" id="SSF55681">
    <property type="entry name" value="Class II aaRS and biotin synthetases"/>
    <property type="match status" value="1"/>
</dbReference>
<keyword evidence="7 12" id="KW-0694">RNA-binding</keyword>
<dbReference type="InterPro" id="IPR018163">
    <property type="entry name" value="Thr/Ala-tRNA-synth_IIc_edit"/>
</dbReference>
<comment type="catalytic activity">
    <reaction evidence="11 12">
        <text>tRNA(Ala) + L-alanine + ATP = L-alanyl-tRNA(Ala) + AMP + diphosphate</text>
        <dbReference type="Rhea" id="RHEA:12540"/>
        <dbReference type="Rhea" id="RHEA-COMP:9657"/>
        <dbReference type="Rhea" id="RHEA-COMP:9923"/>
        <dbReference type="ChEBI" id="CHEBI:30616"/>
        <dbReference type="ChEBI" id="CHEBI:33019"/>
        <dbReference type="ChEBI" id="CHEBI:57972"/>
        <dbReference type="ChEBI" id="CHEBI:78442"/>
        <dbReference type="ChEBI" id="CHEBI:78497"/>
        <dbReference type="ChEBI" id="CHEBI:456215"/>
        <dbReference type="EC" id="6.1.1.7"/>
    </reaction>
</comment>
<dbReference type="InterPro" id="IPR018164">
    <property type="entry name" value="Ala-tRNA-synth_IIc_N"/>
</dbReference>
<dbReference type="PANTHER" id="PTHR11777:SF9">
    <property type="entry name" value="ALANINE--TRNA LIGASE, CYTOPLASMIC"/>
    <property type="match status" value="1"/>
</dbReference>
<dbReference type="Pfam" id="PF02272">
    <property type="entry name" value="DHHA1"/>
    <property type="match status" value="1"/>
</dbReference>
<gene>
    <name evidence="12" type="primary">alaS</name>
    <name evidence="13" type="ORF">DBT54_01675</name>
</gene>
<dbReference type="InterPro" id="IPR003156">
    <property type="entry name" value="DHHA1_dom"/>
</dbReference>
<dbReference type="GO" id="GO:0004813">
    <property type="term" value="F:alanine-tRNA ligase activity"/>
    <property type="evidence" value="ECO:0007669"/>
    <property type="project" value="UniProtKB-UniRule"/>
</dbReference>